<evidence type="ECO:0000259" key="11">
    <source>
        <dbReference type="Pfam" id="PF08264"/>
    </source>
</evidence>
<evidence type="ECO:0000256" key="1">
    <source>
        <dbReference type="ARBA" id="ARBA00005594"/>
    </source>
</evidence>
<evidence type="ECO:0000313" key="12">
    <source>
        <dbReference type="EMBL" id="JAP56290.1"/>
    </source>
</evidence>
<comment type="similarity">
    <text evidence="1 9">Belongs to the class-I aminoacyl-tRNA synthetase family.</text>
</comment>
<dbReference type="EMBL" id="GEEE01006935">
    <property type="protein sequence ID" value="JAP56290.1"/>
    <property type="molecule type" value="Transcribed_RNA"/>
</dbReference>
<dbReference type="PROSITE" id="PS00178">
    <property type="entry name" value="AA_TRNA_LIGASE_I"/>
    <property type="match status" value="1"/>
</dbReference>
<dbReference type="InterPro" id="IPR014729">
    <property type="entry name" value="Rossmann-like_a/b/a_fold"/>
</dbReference>
<dbReference type="PANTHER" id="PTHR42765:SF1">
    <property type="entry name" value="ISOLEUCINE--TRNA LIGASE, MITOCHONDRIAL"/>
    <property type="match status" value="1"/>
</dbReference>
<keyword evidence="4 9" id="KW-0547">Nucleotide-binding</keyword>
<sequence>MLHFSLSRHFTRRPFCSVNCRFAGYKSSLNNPVFPYGISLSSQQQSRSLLPCSKSEHSEQFILHDGPPYANGEIHLGHALNKILKDITVRFEKLRGKDCSFIPGWDCHGLPIELSAMGVDLSLPPNQIRSASLTWATKCMQSQRLAFGEFNLLVDWSSVYSTLDLSYQSVVLKAFRDLCLKGYLVREPKPVYWSPRTNCAISESELEYNSEHESVSLYFLVKLHCSLLSTPDRFRFYPTFIVVWTTTPWTIVANEAIVFNPSERYSILLDETNKRLLVVSAAFVDFLSFLGGCRSYRRIADLPTGAVLQDCAYAHPLRSSSGKYFLRAADFVVNKGTGFVHVAPAHGRDDFDFAKRHNLPLKNYVDEKACFTKDAGQELAGLSVQPEGTAAIIKLLGEHVLSTKKMRHSFPYEWRTNKPVITRLSEQWFIDTDKLCEPAKMAYATVKVFPPDLKSCMIPFIENRPFWCISRQRIWGVPIPVLYRKGTLSPIVDPEFITSIADRVSAEGSEFWWSEPIDTMVPKSFLNKWSLSPKEIVKGTDIFDVWFESGLSWRAVLPIDCVADVYLEGYDQFRGWFSSSLLLGVALTGQAPFKTLVVHGFTTDAEGRKMSKSLGNVLAPKDLLKLTDNCSDVLRRWAAASGLSTHSSVSTKEFIDHATSYKKLRNAFRFMLGNLHDFTPDAAFSGTTADDLFHFLLGRLRTKPPVNFCVLDTWALCLVGTFMDSVLNSYFPNFKFETIIAELDRLVSRLSATYFNSVKDSLYCDPARSSRRQLVQNVLWLLVESLKISLVPIFPTLAEEVELSQKSLSCTAGLFSTLEADLLHRVSRPRPSGLSQAFELLRALSSWTSQGTEIMTAVSIANHLRHELCIRQRTAEAERPLWPGPVTSPLSRLHISLQAHPDDPALKALQWLEKES</sequence>
<evidence type="ECO:0000256" key="3">
    <source>
        <dbReference type="ARBA" id="ARBA00022598"/>
    </source>
</evidence>
<dbReference type="GO" id="GO:0032543">
    <property type="term" value="P:mitochondrial translation"/>
    <property type="evidence" value="ECO:0007669"/>
    <property type="project" value="TreeGrafter"/>
</dbReference>
<keyword evidence="5 9" id="KW-0067">ATP-binding</keyword>
<dbReference type="GO" id="GO:0005739">
    <property type="term" value="C:mitochondrion"/>
    <property type="evidence" value="ECO:0007669"/>
    <property type="project" value="TreeGrafter"/>
</dbReference>
<gene>
    <name evidence="12" type="primary">SYIM</name>
    <name evidence="12" type="ORF">TR91068</name>
</gene>
<dbReference type="GO" id="GO:0002161">
    <property type="term" value="F:aminoacyl-tRNA deacylase activity"/>
    <property type="evidence" value="ECO:0007669"/>
    <property type="project" value="InterPro"/>
</dbReference>
<dbReference type="InterPro" id="IPR002300">
    <property type="entry name" value="aa-tRNA-synth_Ia"/>
</dbReference>
<dbReference type="Gene3D" id="3.90.740.10">
    <property type="entry name" value="Valyl/Leucyl/Isoleucyl-tRNA synthetase, editing domain"/>
    <property type="match status" value="1"/>
</dbReference>
<evidence type="ECO:0000256" key="9">
    <source>
        <dbReference type="RuleBase" id="RU363035"/>
    </source>
</evidence>
<evidence type="ECO:0000256" key="8">
    <source>
        <dbReference type="ARBA" id="ARBA00032665"/>
    </source>
</evidence>
<evidence type="ECO:0000256" key="5">
    <source>
        <dbReference type="ARBA" id="ARBA00022840"/>
    </source>
</evidence>
<dbReference type="InterPro" id="IPR009008">
    <property type="entry name" value="Val/Leu/Ile-tRNA-synth_edit"/>
</dbReference>
<reference evidence="12" key="1">
    <citation type="submission" date="2016-01" db="EMBL/GenBank/DDBJ databases">
        <title>Reference transcriptome for the parasite Schistocephalus solidus: insights into the molecular evolution of parasitism.</title>
        <authorList>
            <person name="Hebert F.O."/>
            <person name="Grambauer S."/>
            <person name="Barber I."/>
            <person name="Landry C.R."/>
            <person name="Aubin-Horth N."/>
        </authorList>
    </citation>
    <scope>NUCLEOTIDE SEQUENCE</scope>
</reference>
<dbReference type="SUPFAM" id="SSF47323">
    <property type="entry name" value="Anticodon-binding domain of a subclass of class I aminoacyl-tRNA synthetases"/>
    <property type="match status" value="1"/>
</dbReference>
<dbReference type="InterPro" id="IPR050081">
    <property type="entry name" value="Ile-tRNA_ligase"/>
</dbReference>
<evidence type="ECO:0000256" key="4">
    <source>
        <dbReference type="ARBA" id="ARBA00022741"/>
    </source>
</evidence>
<name>A0A0X3PYP4_SCHSO</name>
<dbReference type="Pfam" id="PF08264">
    <property type="entry name" value="Anticodon_1"/>
    <property type="match status" value="1"/>
</dbReference>
<dbReference type="SUPFAM" id="SSF50677">
    <property type="entry name" value="ValRS/IleRS/LeuRS editing domain"/>
    <property type="match status" value="1"/>
</dbReference>
<evidence type="ECO:0000256" key="7">
    <source>
        <dbReference type="ARBA" id="ARBA00023146"/>
    </source>
</evidence>
<keyword evidence="6 9" id="KW-0648">Protein biosynthesis</keyword>
<dbReference type="GO" id="GO:0006428">
    <property type="term" value="P:isoleucyl-tRNA aminoacylation"/>
    <property type="evidence" value="ECO:0007669"/>
    <property type="project" value="InterPro"/>
</dbReference>
<dbReference type="GO" id="GO:0004822">
    <property type="term" value="F:isoleucine-tRNA ligase activity"/>
    <property type="evidence" value="ECO:0007669"/>
    <property type="project" value="UniProtKB-EC"/>
</dbReference>
<evidence type="ECO:0000256" key="6">
    <source>
        <dbReference type="ARBA" id="ARBA00022917"/>
    </source>
</evidence>
<dbReference type="PRINTS" id="PR00984">
    <property type="entry name" value="TRNASYNTHILE"/>
</dbReference>
<feature type="domain" description="Methionyl/Valyl/Leucyl/Isoleucyl-tRNA synthetase anticodon-binding" evidence="11">
    <location>
        <begin position="729"/>
        <end position="874"/>
    </location>
</feature>
<dbReference type="GO" id="GO:0005524">
    <property type="term" value="F:ATP binding"/>
    <property type="evidence" value="ECO:0007669"/>
    <property type="project" value="UniProtKB-KW"/>
</dbReference>
<protein>
    <recommendedName>
        <fullName evidence="2">isoleucine--tRNA ligase</fullName>
        <ecNumber evidence="2">6.1.1.5</ecNumber>
    </recommendedName>
    <alternativeName>
        <fullName evidence="8">Isoleucyl-tRNA synthetase</fullName>
    </alternativeName>
</protein>
<evidence type="ECO:0000256" key="2">
    <source>
        <dbReference type="ARBA" id="ARBA00013165"/>
    </source>
</evidence>
<feature type="domain" description="Aminoacyl-tRNA synthetase class Ia" evidence="10">
    <location>
        <begin position="53"/>
        <end position="643"/>
    </location>
</feature>
<evidence type="ECO:0000259" key="10">
    <source>
        <dbReference type="Pfam" id="PF00133"/>
    </source>
</evidence>
<dbReference type="InterPro" id="IPR009080">
    <property type="entry name" value="tRNAsynth_Ia_anticodon-bd"/>
</dbReference>
<dbReference type="Gene3D" id="1.10.10.830">
    <property type="entry name" value="Ile-tRNA synthetase CP2 domain-like"/>
    <property type="match status" value="1"/>
</dbReference>
<organism evidence="12">
    <name type="scientific">Schistocephalus solidus</name>
    <name type="common">Tapeworm</name>
    <dbReference type="NCBI Taxonomy" id="70667"/>
    <lineage>
        <taxon>Eukaryota</taxon>
        <taxon>Metazoa</taxon>
        <taxon>Spiralia</taxon>
        <taxon>Lophotrochozoa</taxon>
        <taxon>Platyhelminthes</taxon>
        <taxon>Cestoda</taxon>
        <taxon>Eucestoda</taxon>
        <taxon>Diphyllobothriidea</taxon>
        <taxon>Diphyllobothriidae</taxon>
        <taxon>Schistocephalus</taxon>
    </lineage>
</organism>
<feature type="non-terminal residue" evidence="12">
    <location>
        <position position="916"/>
    </location>
</feature>
<accession>A0A0X3PYP4</accession>
<dbReference type="AlphaFoldDB" id="A0A0X3PYP4"/>
<dbReference type="SUPFAM" id="SSF52374">
    <property type="entry name" value="Nucleotidylyl transferase"/>
    <property type="match status" value="1"/>
</dbReference>
<proteinExistence type="inferred from homology"/>
<dbReference type="InterPro" id="IPR001412">
    <property type="entry name" value="aa-tRNA-synth_I_CS"/>
</dbReference>
<dbReference type="Pfam" id="PF00133">
    <property type="entry name" value="tRNA-synt_1"/>
    <property type="match status" value="1"/>
</dbReference>
<keyword evidence="3 9" id="KW-0436">Ligase</keyword>
<dbReference type="EC" id="6.1.1.5" evidence="2"/>
<dbReference type="PANTHER" id="PTHR42765">
    <property type="entry name" value="SOLEUCYL-TRNA SYNTHETASE"/>
    <property type="match status" value="1"/>
</dbReference>
<dbReference type="Gene3D" id="1.10.730.20">
    <property type="match status" value="1"/>
</dbReference>
<dbReference type="InterPro" id="IPR002301">
    <property type="entry name" value="Ile-tRNA-ligase"/>
</dbReference>
<keyword evidence="7 9" id="KW-0030">Aminoacyl-tRNA synthetase</keyword>
<dbReference type="InterPro" id="IPR013155">
    <property type="entry name" value="M/V/L/I-tRNA-synth_anticd-bd"/>
</dbReference>
<dbReference type="Gene3D" id="3.40.50.620">
    <property type="entry name" value="HUPs"/>
    <property type="match status" value="2"/>
</dbReference>